<dbReference type="Gene3D" id="3.40.50.2300">
    <property type="match status" value="1"/>
</dbReference>
<dbReference type="RefSeq" id="WP_025815990.1">
    <property type="nucleotide sequence ID" value="NZ_BAIZ01000016.1"/>
</dbReference>
<reference evidence="3 4" key="1">
    <citation type="submission" date="2018-05" db="EMBL/GenBank/DDBJ databases">
        <title>Genomic Encyclopedia of Type Strains, Phase I: the one thousand microbial genomes (KMG-I) project.</title>
        <authorList>
            <person name="Kyrpides N."/>
        </authorList>
    </citation>
    <scope>NUCLEOTIDE SEQUENCE [LARGE SCALE GENOMIC DNA]</scope>
    <source>
        <strain evidence="3 4">DSM 15611</strain>
    </source>
</reference>
<dbReference type="SMART" id="SM00421">
    <property type="entry name" value="HTH_LUXR"/>
    <property type="match status" value="1"/>
</dbReference>
<evidence type="ECO:0000256" key="1">
    <source>
        <dbReference type="ARBA" id="ARBA00023125"/>
    </source>
</evidence>
<dbReference type="SUPFAM" id="SSF46894">
    <property type="entry name" value="C-terminal effector domain of the bipartite response regulators"/>
    <property type="match status" value="1"/>
</dbReference>
<name>A0A318HXE1_9BACT</name>
<dbReference type="AlphaFoldDB" id="A0A318HXE1"/>
<dbReference type="Proteomes" id="UP000248314">
    <property type="component" value="Unassembled WGS sequence"/>
</dbReference>
<accession>A0A318HXE1</accession>
<dbReference type="Pfam" id="PF00196">
    <property type="entry name" value="GerE"/>
    <property type="match status" value="1"/>
</dbReference>
<dbReference type="OrthoDB" id="965844at2"/>
<proteinExistence type="predicted"/>
<dbReference type="CDD" id="cd06170">
    <property type="entry name" value="LuxR_C_like"/>
    <property type="match status" value="1"/>
</dbReference>
<dbReference type="PANTHER" id="PTHR43214:SF43">
    <property type="entry name" value="TWO-COMPONENT RESPONSE REGULATOR"/>
    <property type="match status" value="1"/>
</dbReference>
<feature type="domain" description="HTH luxR-type" evidence="2">
    <location>
        <begin position="136"/>
        <end position="201"/>
    </location>
</feature>
<dbReference type="PROSITE" id="PS50043">
    <property type="entry name" value="HTH_LUXR_2"/>
    <property type="match status" value="1"/>
</dbReference>
<protein>
    <submittedName>
        <fullName evidence="3">DNA-binding NarL/FixJ family response regulator</fullName>
    </submittedName>
</protein>
<evidence type="ECO:0000313" key="4">
    <source>
        <dbReference type="Proteomes" id="UP000248314"/>
    </source>
</evidence>
<dbReference type="GO" id="GO:0003677">
    <property type="term" value="F:DNA binding"/>
    <property type="evidence" value="ECO:0007669"/>
    <property type="project" value="UniProtKB-KW"/>
</dbReference>
<dbReference type="InterPro" id="IPR016032">
    <property type="entry name" value="Sig_transdc_resp-reg_C-effctor"/>
</dbReference>
<evidence type="ECO:0000259" key="2">
    <source>
        <dbReference type="PROSITE" id="PS50043"/>
    </source>
</evidence>
<organism evidence="3 4">
    <name type="scientific">Hoylesella shahii DSM 15611 = JCM 12083</name>
    <dbReference type="NCBI Taxonomy" id="1122991"/>
    <lineage>
        <taxon>Bacteria</taxon>
        <taxon>Pseudomonadati</taxon>
        <taxon>Bacteroidota</taxon>
        <taxon>Bacteroidia</taxon>
        <taxon>Bacteroidales</taxon>
        <taxon>Prevotellaceae</taxon>
        <taxon>Hoylesella</taxon>
    </lineage>
</organism>
<dbReference type="InterPro" id="IPR000792">
    <property type="entry name" value="Tscrpt_reg_LuxR_C"/>
</dbReference>
<gene>
    <name evidence="3" type="ORF">EJ73_01755</name>
</gene>
<dbReference type="InterPro" id="IPR039420">
    <property type="entry name" value="WalR-like"/>
</dbReference>
<keyword evidence="4" id="KW-1185">Reference proteome</keyword>
<dbReference type="InterPro" id="IPR011006">
    <property type="entry name" value="CheY-like_superfamily"/>
</dbReference>
<dbReference type="GO" id="GO:0006355">
    <property type="term" value="P:regulation of DNA-templated transcription"/>
    <property type="evidence" value="ECO:0007669"/>
    <property type="project" value="InterPro"/>
</dbReference>
<dbReference type="EMBL" id="QJJX01000020">
    <property type="protein sequence ID" value="PXX21350.1"/>
    <property type="molecule type" value="Genomic_DNA"/>
</dbReference>
<dbReference type="PRINTS" id="PR00038">
    <property type="entry name" value="HTHLUXR"/>
</dbReference>
<comment type="caution">
    <text evidence="3">The sequence shown here is derived from an EMBL/GenBank/DDBJ whole genome shotgun (WGS) entry which is preliminary data.</text>
</comment>
<keyword evidence="1 3" id="KW-0238">DNA-binding</keyword>
<evidence type="ECO:0000313" key="3">
    <source>
        <dbReference type="EMBL" id="PXX21350.1"/>
    </source>
</evidence>
<dbReference type="Gene3D" id="1.10.10.10">
    <property type="entry name" value="Winged helix-like DNA-binding domain superfamily/Winged helix DNA-binding domain"/>
    <property type="match status" value="1"/>
</dbReference>
<sequence>MLILADNQDITRAGLLWLCREMHIEDVALAKDKAELANALEKERGAVVVIDYTLFNFNSFDELLVWQQRFKHAQWLFFSEELTADFVRRAMASTSRFGLILKDATLTQLEQALKAAFKGEQYLQTALEQLVIDPQQEEEPIKLTKTETEILRDIALGFTTKEIAEKRFSSFHTINTHRKNIFRKIKVNNIHEATKYALRAGMVDAAEYYI</sequence>
<dbReference type="STRING" id="1122991.GCA_000613445_01846"/>
<dbReference type="SUPFAM" id="SSF52172">
    <property type="entry name" value="CheY-like"/>
    <property type="match status" value="1"/>
</dbReference>
<dbReference type="InterPro" id="IPR036388">
    <property type="entry name" value="WH-like_DNA-bd_sf"/>
</dbReference>
<dbReference type="PANTHER" id="PTHR43214">
    <property type="entry name" value="TWO-COMPONENT RESPONSE REGULATOR"/>
    <property type="match status" value="1"/>
</dbReference>